<dbReference type="Pfam" id="PF07859">
    <property type="entry name" value="Abhydrolase_3"/>
    <property type="match status" value="1"/>
</dbReference>
<reference evidence="3 4" key="1">
    <citation type="journal article" date="2019" name="Emerg. Microbes Infect.">
        <title>Comprehensive subspecies identification of 175 nontuberculous mycobacteria species based on 7547 genomic profiles.</title>
        <authorList>
            <person name="Matsumoto Y."/>
            <person name="Kinjo T."/>
            <person name="Motooka D."/>
            <person name="Nabeya D."/>
            <person name="Jung N."/>
            <person name="Uechi K."/>
            <person name="Horii T."/>
            <person name="Iida T."/>
            <person name="Fujita J."/>
            <person name="Nakamura S."/>
        </authorList>
    </citation>
    <scope>NUCLEOTIDE SEQUENCE [LARGE SCALE GENOMIC DNA]</scope>
    <source>
        <strain evidence="3 4">JCM 17324</strain>
    </source>
</reference>
<keyword evidence="1" id="KW-0378">Hydrolase</keyword>
<name>A0ABM7JF94_9MYCO</name>
<evidence type="ECO:0000313" key="4">
    <source>
        <dbReference type="Proteomes" id="UP000466831"/>
    </source>
</evidence>
<feature type="domain" description="Alpha/beta hydrolase fold-3" evidence="2">
    <location>
        <begin position="79"/>
        <end position="282"/>
    </location>
</feature>
<proteinExistence type="predicted"/>
<evidence type="ECO:0000313" key="3">
    <source>
        <dbReference type="EMBL" id="BBY12560.1"/>
    </source>
</evidence>
<protein>
    <submittedName>
        <fullName evidence="3">Esterase</fullName>
    </submittedName>
</protein>
<dbReference type="PANTHER" id="PTHR48081">
    <property type="entry name" value="AB HYDROLASE SUPERFAMILY PROTEIN C4A8.06C"/>
    <property type="match status" value="1"/>
</dbReference>
<dbReference type="EMBL" id="AP022584">
    <property type="protein sequence ID" value="BBY12560.1"/>
    <property type="molecule type" value="Genomic_DNA"/>
</dbReference>
<dbReference type="RefSeq" id="WP_083019341.1">
    <property type="nucleotide sequence ID" value="NZ_AP022584.1"/>
</dbReference>
<dbReference type="Gene3D" id="3.40.50.1820">
    <property type="entry name" value="alpha/beta hydrolase"/>
    <property type="match status" value="1"/>
</dbReference>
<keyword evidence="4" id="KW-1185">Reference proteome</keyword>
<gene>
    <name evidence="3" type="ORF">MMARJ_33000</name>
</gene>
<dbReference type="Proteomes" id="UP000466831">
    <property type="component" value="Chromosome"/>
</dbReference>
<dbReference type="InterPro" id="IPR050300">
    <property type="entry name" value="GDXG_lipolytic_enzyme"/>
</dbReference>
<evidence type="ECO:0000259" key="2">
    <source>
        <dbReference type="Pfam" id="PF07859"/>
    </source>
</evidence>
<organism evidence="3 4">
    <name type="scientific">Mycobacterium marseillense</name>
    <dbReference type="NCBI Taxonomy" id="701042"/>
    <lineage>
        <taxon>Bacteria</taxon>
        <taxon>Bacillati</taxon>
        <taxon>Actinomycetota</taxon>
        <taxon>Actinomycetes</taxon>
        <taxon>Mycobacteriales</taxon>
        <taxon>Mycobacteriaceae</taxon>
        <taxon>Mycobacterium</taxon>
        <taxon>Mycobacterium avium complex (MAC)</taxon>
    </lineage>
</organism>
<dbReference type="InterPro" id="IPR029058">
    <property type="entry name" value="AB_hydrolase_fold"/>
</dbReference>
<accession>A0ABM7JF94</accession>
<evidence type="ECO:0000256" key="1">
    <source>
        <dbReference type="ARBA" id="ARBA00022801"/>
    </source>
</evidence>
<dbReference type="InterPro" id="IPR013094">
    <property type="entry name" value="AB_hydrolase_3"/>
</dbReference>
<dbReference type="SUPFAM" id="SSF53474">
    <property type="entry name" value="alpha/beta-Hydrolases"/>
    <property type="match status" value="1"/>
</dbReference>
<sequence length="307" mass="32595">MPIHPQAQALIDMMAGAGFDGIEHQPIENVRSLVSAIASMGGDPPDVYEVRETTIPGPGRDIAARLYRPASDVPLPVFVWLHAGGWAYGSVDLNDQFCRMVANGVGSVVLNVDYRLAPENPYPAALDDVMTSISWVREHGSEIGGDGDRIAIGGESAGGNLAAAAALHMRDSGAKPLTHQILVCAALDSAMTAASYAEHGEGKFLTKSLLAWAWNKYAPGHLNEPYASPLKASDFSALPPALVITAECDPAHDDGVAYYKRLLDAGVAAEWIDYEGMIHGFFLMATLFPQAHEATQAVIDALAKAFA</sequence>
<dbReference type="PANTHER" id="PTHR48081:SF8">
    <property type="entry name" value="ALPHA_BETA HYDROLASE FOLD-3 DOMAIN-CONTAINING PROTEIN-RELATED"/>
    <property type="match status" value="1"/>
</dbReference>